<dbReference type="InterPro" id="IPR007298">
    <property type="entry name" value="Cu-R_lipoprotein_NlpE"/>
</dbReference>
<organism evidence="1 2">
    <name type="scientific">Aequorivita ciconiae</name>
    <dbReference type="NCBI Taxonomy" id="2494375"/>
    <lineage>
        <taxon>Bacteria</taxon>
        <taxon>Pseudomonadati</taxon>
        <taxon>Bacteroidota</taxon>
        <taxon>Flavobacteriia</taxon>
        <taxon>Flavobacteriales</taxon>
        <taxon>Flavobacteriaceae</taxon>
        <taxon>Aequorivita</taxon>
    </lineage>
</organism>
<dbReference type="OrthoDB" id="5348860at2"/>
<evidence type="ECO:0000313" key="2">
    <source>
        <dbReference type="Proteomes" id="UP000285517"/>
    </source>
</evidence>
<gene>
    <name evidence="1" type="ORF">EI546_13100</name>
</gene>
<name>A0A410G5R0_9FLAO</name>
<proteinExistence type="predicted"/>
<dbReference type="Gene3D" id="2.40.128.640">
    <property type="match status" value="1"/>
</dbReference>
<sequence length="164" mass="18163">MIDMGIPLLKNDTKMKNSALILGFATFVLFGCKSGEKHEMVFDGPIETVSPKADRANKKETLDWAGVYEATSPCADCDGIKTTVELKTDKTFNMSQTRIGKTGDDIRFKESGNFTWEDNGSDVVLEAGKYRIKFEVGQNDLTLLDMSGNVAKGELSNFYVLKKK</sequence>
<evidence type="ECO:0000313" key="1">
    <source>
        <dbReference type="EMBL" id="QAA82599.1"/>
    </source>
</evidence>
<dbReference type="Proteomes" id="UP000285517">
    <property type="component" value="Chromosome"/>
</dbReference>
<keyword evidence="2" id="KW-1185">Reference proteome</keyword>
<dbReference type="Pfam" id="PF04170">
    <property type="entry name" value="NlpE"/>
    <property type="match status" value="1"/>
</dbReference>
<dbReference type="KEGG" id="aev:EI546_13100"/>
<dbReference type="EMBL" id="CP034951">
    <property type="protein sequence ID" value="QAA82599.1"/>
    <property type="molecule type" value="Genomic_DNA"/>
</dbReference>
<reference evidence="1 2" key="1">
    <citation type="submission" date="2019-01" db="EMBL/GenBank/DDBJ databases">
        <title>Complete genome sequencing of Aequorivita sp. H23M31.</title>
        <authorList>
            <person name="Bae J.-W."/>
        </authorList>
    </citation>
    <scope>NUCLEOTIDE SEQUENCE [LARGE SCALE GENOMIC DNA]</scope>
    <source>
        <strain evidence="1 2">H23M31</strain>
    </source>
</reference>
<protein>
    <submittedName>
        <fullName evidence="1">Copper resistance protein NlpE</fullName>
    </submittedName>
</protein>
<dbReference type="AlphaFoldDB" id="A0A410G5R0"/>
<accession>A0A410G5R0</accession>